<evidence type="ECO:0000313" key="2">
    <source>
        <dbReference type="EMBL" id="PYH96717.1"/>
    </source>
</evidence>
<keyword evidence="1" id="KW-0812">Transmembrane</keyword>
<evidence type="ECO:0000256" key="1">
    <source>
        <dbReference type="SAM" id="Phobius"/>
    </source>
</evidence>
<keyword evidence="1" id="KW-0472">Membrane</keyword>
<feature type="transmembrane region" description="Helical" evidence="1">
    <location>
        <begin position="53"/>
        <end position="74"/>
    </location>
</feature>
<dbReference type="AlphaFoldDB" id="A0A319DRL9"/>
<keyword evidence="1" id="KW-1133">Transmembrane helix</keyword>
<dbReference type="VEuPathDB" id="FungiDB:BO71DRAFT_427796"/>
<gene>
    <name evidence="2" type="ORF">BO71DRAFT_427796</name>
</gene>
<dbReference type="Proteomes" id="UP000247810">
    <property type="component" value="Unassembled WGS sequence"/>
</dbReference>
<proteinExistence type="predicted"/>
<protein>
    <submittedName>
        <fullName evidence="2">Uncharacterized protein</fullName>
    </submittedName>
</protein>
<organism evidence="2 3">
    <name type="scientific">Aspergillus ellipticus CBS 707.79</name>
    <dbReference type="NCBI Taxonomy" id="1448320"/>
    <lineage>
        <taxon>Eukaryota</taxon>
        <taxon>Fungi</taxon>
        <taxon>Dikarya</taxon>
        <taxon>Ascomycota</taxon>
        <taxon>Pezizomycotina</taxon>
        <taxon>Eurotiomycetes</taxon>
        <taxon>Eurotiomycetidae</taxon>
        <taxon>Eurotiales</taxon>
        <taxon>Aspergillaceae</taxon>
        <taxon>Aspergillus</taxon>
        <taxon>Aspergillus subgen. Circumdati</taxon>
    </lineage>
</organism>
<dbReference type="EMBL" id="KZ825834">
    <property type="protein sequence ID" value="PYH96717.1"/>
    <property type="molecule type" value="Genomic_DNA"/>
</dbReference>
<keyword evidence="3" id="KW-1185">Reference proteome</keyword>
<sequence>MNLTRPAVDSLVAIHNLIVAICHPETRSRSQEFDGFYLLPTEYLGPVWLRRPYSVPGILPYCVCILLHVAWVLFNQATECVRPVMAIWWEYSVEGITRDFDVRDAAAVIGLIEIQFQFTTTLKV</sequence>
<name>A0A319DRL9_9EURO</name>
<evidence type="ECO:0000313" key="3">
    <source>
        <dbReference type="Proteomes" id="UP000247810"/>
    </source>
</evidence>
<reference evidence="2 3" key="1">
    <citation type="submission" date="2018-02" db="EMBL/GenBank/DDBJ databases">
        <title>The genomes of Aspergillus section Nigri reveals drivers in fungal speciation.</title>
        <authorList>
            <consortium name="DOE Joint Genome Institute"/>
            <person name="Vesth T.C."/>
            <person name="Nybo J."/>
            <person name="Theobald S."/>
            <person name="Brandl J."/>
            <person name="Frisvad J.C."/>
            <person name="Nielsen K.F."/>
            <person name="Lyhne E.K."/>
            <person name="Kogle M.E."/>
            <person name="Kuo A."/>
            <person name="Riley R."/>
            <person name="Clum A."/>
            <person name="Nolan M."/>
            <person name="Lipzen A."/>
            <person name="Salamov A."/>
            <person name="Henrissat B."/>
            <person name="Wiebenga A."/>
            <person name="De vries R.P."/>
            <person name="Grigoriev I.V."/>
            <person name="Mortensen U.H."/>
            <person name="Andersen M.R."/>
            <person name="Baker S.E."/>
        </authorList>
    </citation>
    <scope>NUCLEOTIDE SEQUENCE [LARGE SCALE GENOMIC DNA]</scope>
    <source>
        <strain evidence="2 3">CBS 707.79</strain>
    </source>
</reference>
<accession>A0A319DRL9</accession>